<dbReference type="Gene3D" id="2.120.10.30">
    <property type="entry name" value="TolB, C-terminal domain"/>
    <property type="match status" value="1"/>
</dbReference>
<dbReference type="SUPFAM" id="SSF101898">
    <property type="entry name" value="NHL repeat"/>
    <property type="match status" value="1"/>
</dbReference>
<feature type="domain" description="Glucose/Sorbosone dehydrogenase" evidence="3">
    <location>
        <begin position="95"/>
        <end position="274"/>
    </location>
</feature>
<accession>A0ABU8M052</accession>
<dbReference type="RefSeq" id="WP_337700617.1">
    <property type="nucleotide sequence ID" value="NZ_JBBEGM010000001.1"/>
</dbReference>
<feature type="region of interest" description="Disordered" evidence="1">
    <location>
        <begin position="37"/>
        <end position="83"/>
    </location>
</feature>
<organism evidence="4 5">
    <name type="scientific">Actinomycetospora flava</name>
    <dbReference type="NCBI Taxonomy" id="3129232"/>
    <lineage>
        <taxon>Bacteria</taxon>
        <taxon>Bacillati</taxon>
        <taxon>Actinomycetota</taxon>
        <taxon>Actinomycetes</taxon>
        <taxon>Pseudonocardiales</taxon>
        <taxon>Pseudonocardiaceae</taxon>
        <taxon>Actinomycetospora</taxon>
    </lineage>
</organism>
<dbReference type="Pfam" id="PF07995">
    <property type="entry name" value="GSDH"/>
    <property type="match status" value="1"/>
</dbReference>
<dbReference type="InterPro" id="IPR012938">
    <property type="entry name" value="Glc/Sorbosone_DH"/>
</dbReference>
<protein>
    <submittedName>
        <fullName evidence="4">PQQ-dependent sugar dehydrogenase</fullName>
    </submittedName>
</protein>
<reference evidence="4 5" key="1">
    <citation type="submission" date="2024-03" db="EMBL/GenBank/DDBJ databases">
        <title>Actinomycetospora sp. OC33-EN07, a novel actinomycete isolated from wild orchid (Aerides multiflora).</title>
        <authorList>
            <person name="Suriyachadkun C."/>
        </authorList>
    </citation>
    <scope>NUCLEOTIDE SEQUENCE [LARGE SCALE GENOMIC DNA]</scope>
    <source>
        <strain evidence="4 5">OC33-EN07</strain>
    </source>
</reference>
<evidence type="ECO:0000313" key="5">
    <source>
        <dbReference type="Proteomes" id="UP001369736"/>
    </source>
</evidence>
<dbReference type="PANTHER" id="PTHR19328">
    <property type="entry name" value="HEDGEHOG-INTERACTING PROTEIN"/>
    <property type="match status" value="1"/>
</dbReference>
<evidence type="ECO:0000256" key="2">
    <source>
        <dbReference type="SAM" id="SignalP"/>
    </source>
</evidence>
<dbReference type="InterPro" id="IPR011042">
    <property type="entry name" value="6-blade_b-propeller_TolB-like"/>
</dbReference>
<gene>
    <name evidence="4" type="ORF">WCD58_06325</name>
</gene>
<feature type="compositionally biased region" description="Pro residues" evidence="1">
    <location>
        <begin position="64"/>
        <end position="80"/>
    </location>
</feature>
<dbReference type="EMBL" id="JBBEGM010000001">
    <property type="protein sequence ID" value="MEJ2860761.1"/>
    <property type="molecule type" value="Genomic_DNA"/>
</dbReference>
<keyword evidence="2" id="KW-0732">Signal</keyword>
<evidence type="ECO:0000313" key="4">
    <source>
        <dbReference type="EMBL" id="MEJ2860761.1"/>
    </source>
</evidence>
<evidence type="ECO:0000259" key="3">
    <source>
        <dbReference type="Pfam" id="PF07995"/>
    </source>
</evidence>
<proteinExistence type="predicted"/>
<sequence>MIGPGCGVSRRAAVLLAAVGTVLAALLAGCAQFPDAGQQPWRERPDLGAERAPQPQLPETGEPTPAPNSGPPSTPPPCVDPDPQVVATCLEPLSAIVTLPGGAAALVAERTTGRILRVAPDEEPETVATVPVTAAGDGGLTSIALSPSYAEDQLVYAYATTAGGNAVMRVAPGDVPKTVLGGIPSGPSGNSGAIGVESDGTLLVATGDGGDRAAAASPTSLAGKLLRIDPFGRPARGTPNPTSPVVGSGLHAPGDVCADPTTGVSWVTDQAGPRDVLLAVRPGEAPGANAATSPAWTWPDRPGVAGCAALPGTLVVGLEGSSAMFVLRPTPQGSFVGNPQSVLAGTYGRITGTDVASDGLIWFTTANKGGGGPVTPTDDRVVRIRPPSGGASGAD</sequence>
<dbReference type="PANTHER" id="PTHR19328:SF13">
    <property type="entry name" value="HIPL1 PROTEIN"/>
    <property type="match status" value="1"/>
</dbReference>
<name>A0ABU8M052_9PSEU</name>
<comment type="caution">
    <text evidence="4">The sequence shown here is derived from an EMBL/GenBank/DDBJ whole genome shotgun (WGS) entry which is preliminary data.</text>
</comment>
<keyword evidence="5" id="KW-1185">Reference proteome</keyword>
<dbReference type="Proteomes" id="UP001369736">
    <property type="component" value="Unassembled WGS sequence"/>
</dbReference>
<feature type="signal peptide" evidence="2">
    <location>
        <begin position="1"/>
        <end position="24"/>
    </location>
</feature>
<evidence type="ECO:0000256" key="1">
    <source>
        <dbReference type="SAM" id="MobiDB-lite"/>
    </source>
</evidence>
<feature type="chain" id="PRO_5047535530" evidence="2">
    <location>
        <begin position="25"/>
        <end position="395"/>
    </location>
</feature>